<dbReference type="SUPFAM" id="SSF52540">
    <property type="entry name" value="P-loop containing nucleoside triphosphate hydrolases"/>
    <property type="match status" value="1"/>
</dbReference>
<comment type="caution">
    <text evidence="8">The sequence shown here is derived from an EMBL/GenBank/DDBJ whole genome shotgun (WGS) entry which is preliminary data.</text>
</comment>
<evidence type="ECO:0000256" key="5">
    <source>
        <dbReference type="ARBA" id="ARBA00023128"/>
    </source>
</evidence>
<dbReference type="InterPro" id="IPR019368">
    <property type="entry name" value="Ribosomal_mS29"/>
</dbReference>
<proteinExistence type="inferred from homology"/>
<reference evidence="8 9" key="1">
    <citation type="submission" date="2016-04" db="EMBL/GenBank/DDBJ databases">
        <title>The genome of Intoshia linei affirms orthonectids as highly simplified spiralians.</title>
        <authorList>
            <person name="Mikhailov K.V."/>
            <person name="Slusarev G.S."/>
            <person name="Nikitin M.A."/>
            <person name="Logacheva M.D."/>
            <person name="Penin A."/>
            <person name="Aleoshin V."/>
            <person name="Panchin Y.V."/>
        </authorList>
    </citation>
    <scope>NUCLEOTIDE SEQUENCE [LARGE SCALE GENOMIC DNA]</scope>
    <source>
        <strain evidence="8">Intl2013</strain>
        <tissue evidence="8">Whole animal</tissue>
    </source>
</reference>
<comment type="similarity">
    <text evidence="2">Belongs to the mitochondrion-specific ribosomal protein mS29 family.</text>
</comment>
<dbReference type="GO" id="GO:0005763">
    <property type="term" value="C:mitochondrial small ribosomal subunit"/>
    <property type="evidence" value="ECO:0007669"/>
    <property type="project" value="TreeGrafter"/>
</dbReference>
<evidence type="ECO:0000313" key="8">
    <source>
        <dbReference type="EMBL" id="OAF65599.1"/>
    </source>
</evidence>
<evidence type="ECO:0000256" key="4">
    <source>
        <dbReference type="ARBA" id="ARBA00022980"/>
    </source>
</evidence>
<dbReference type="OrthoDB" id="274828at2759"/>
<keyword evidence="3" id="KW-0809">Transit peptide</keyword>
<evidence type="ECO:0000313" key="9">
    <source>
        <dbReference type="Proteomes" id="UP000078046"/>
    </source>
</evidence>
<gene>
    <name evidence="8" type="ORF">A3Q56_06702</name>
</gene>
<dbReference type="EMBL" id="LWCA01001225">
    <property type="protein sequence ID" value="OAF65599.1"/>
    <property type="molecule type" value="Genomic_DNA"/>
</dbReference>
<dbReference type="Proteomes" id="UP000078046">
    <property type="component" value="Unassembled WGS sequence"/>
</dbReference>
<dbReference type="GO" id="GO:0003735">
    <property type="term" value="F:structural constituent of ribosome"/>
    <property type="evidence" value="ECO:0007669"/>
    <property type="project" value="TreeGrafter"/>
</dbReference>
<dbReference type="InterPro" id="IPR027417">
    <property type="entry name" value="P-loop_NTPase"/>
</dbReference>
<accession>A0A177AUC5</accession>
<dbReference type="PANTHER" id="PTHR12810:SF0">
    <property type="entry name" value="SMALL RIBOSOMAL SUBUNIT PROTEIN MS29"/>
    <property type="match status" value="1"/>
</dbReference>
<evidence type="ECO:0000256" key="2">
    <source>
        <dbReference type="ARBA" id="ARBA00009863"/>
    </source>
</evidence>
<dbReference type="Pfam" id="PF10236">
    <property type="entry name" value="DAP3"/>
    <property type="match status" value="1"/>
</dbReference>
<evidence type="ECO:0000256" key="3">
    <source>
        <dbReference type="ARBA" id="ARBA00022946"/>
    </source>
</evidence>
<dbReference type="PANTHER" id="PTHR12810">
    <property type="entry name" value="MITOCHONDRIAL 28S RIBOSOMAL PROTEIN S29"/>
    <property type="match status" value="1"/>
</dbReference>
<comment type="subcellular location">
    <subcellularLocation>
        <location evidence="1">Mitochondrion</location>
    </subcellularLocation>
</comment>
<dbReference type="PRINTS" id="PR01716">
    <property type="entry name" value="DEATHASSOCP3"/>
</dbReference>
<name>A0A177AUC5_9BILA</name>
<dbReference type="AlphaFoldDB" id="A0A177AUC5"/>
<keyword evidence="5" id="KW-0496">Mitochondrion</keyword>
<keyword evidence="4 8" id="KW-0689">Ribosomal protein</keyword>
<evidence type="ECO:0000256" key="1">
    <source>
        <dbReference type="ARBA" id="ARBA00004173"/>
    </source>
</evidence>
<protein>
    <recommendedName>
        <fullName evidence="7">Small ribosomal subunit protein mS29</fullName>
    </recommendedName>
</protein>
<keyword evidence="9" id="KW-1185">Reference proteome</keyword>
<keyword evidence="6" id="KW-0687">Ribonucleoprotein</keyword>
<organism evidence="8 9">
    <name type="scientific">Intoshia linei</name>
    <dbReference type="NCBI Taxonomy" id="1819745"/>
    <lineage>
        <taxon>Eukaryota</taxon>
        <taxon>Metazoa</taxon>
        <taxon>Spiralia</taxon>
        <taxon>Lophotrochozoa</taxon>
        <taxon>Mesozoa</taxon>
        <taxon>Orthonectida</taxon>
        <taxon>Rhopaluridae</taxon>
        <taxon>Intoshia</taxon>
    </lineage>
</organism>
<sequence length="387" mass="45670">MSSMNIYRNFLLNVRKDANFKYIKQFTTASNNPNDHTYQDVGKFYEIDKNDMTRWFPQGFSKYQHNLWNALGKSHVMIRKSAVEMLTNIKSKIDFDQAPIKYILYGSYGNGKTSTLCHVMHYCYTQNWMVLHDIYGHSLNRKRKYPDLIINEDGSYSVPSFESQWLATFHLANYHLLDKFDLRLKEDVVWGTRDSSKAGNTWKSTIEMIVGKPKFASQGMKLLFRDIKEWVNQKKFKLLLAIDGVNSYGQPTNIKTGHQRKDDRSTFSDSLEMVYFQCFDSFLSTDWTNGIILTTVDSIADCRKCRHDRSLTTPVEILDKKMFYRFEPHIPIKVDDYSPYEFQNCLQYYHDVKYLQNNEALTEEGMNEIKFLSTNNPRDIYRVLFSW</sequence>
<evidence type="ECO:0000256" key="7">
    <source>
        <dbReference type="ARBA" id="ARBA00035140"/>
    </source>
</evidence>
<evidence type="ECO:0000256" key="6">
    <source>
        <dbReference type="ARBA" id="ARBA00023274"/>
    </source>
</evidence>
<dbReference type="InterPro" id="IPR008092">
    <property type="entry name" value="Ribosomal_mS29_met"/>
</dbReference>
<dbReference type="GO" id="GO:0006915">
    <property type="term" value="P:apoptotic process"/>
    <property type="evidence" value="ECO:0007669"/>
    <property type="project" value="InterPro"/>
</dbReference>